<keyword evidence="5" id="KW-0046">Antibiotic resistance</keyword>
<comment type="subcellular location">
    <subcellularLocation>
        <location evidence="1">Membrane</location>
        <topology evidence="1">Multi-pass membrane protein</topology>
    </subcellularLocation>
</comment>
<evidence type="ECO:0000256" key="2">
    <source>
        <dbReference type="ARBA" id="ARBA00022692"/>
    </source>
</evidence>
<dbReference type="AlphaFoldDB" id="A0A1H3TF48"/>
<proteinExistence type="predicted"/>
<feature type="transmembrane region" description="Helical" evidence="6">
    <location>
        <begin position="136"/>
        <end position="161"/>
    </location>
</feature>
<dbReference type="InterPro" id="IPR013525">
    <property type="entry name" value="ABC2_TM"/>
</dbReference>
<keyword evidence="9" id="KW-1185">Reference proteome</keyword>
<dbReference type="Proteomes" id="UP000199632">
    <property type="component" value="Unassembled WGS sequence"/>
</dbReference>
<feature type="transmembrane region" description="Helical" evidence="6">
    <location>
        <begin position="97"/>
        <end position="124"/>
    </location>
</feature>
<dbReference type="PANTHER" id="PTHR43229">
    <property type="entry name" value="NODULATION PROTEIN J"/>
    <property type="match status" value="1"/>
</dbReference>
<accession>A0A1H3TF48</accession>
<evidence type="ECO:0000259" key="7">
    <source>
        <dbReference type="Pfam" id="PF01061"/>
    </source>
</evidence>
<feature type="transmembrane region" description="Helical" evidence="6">
    <location>
        <begin position="48"/>
        <end position="70"/>
    </location>
</feature>
<keyword evidence="3 6" id="KW-1133">Transmembrane helix</keyword>
<dbReference type="GO" id="GO:0043190">
    <property type="term" value="C:ATP-binding cassette (ABC) transporter complex"/>
    <property type="evidence" value="ECO:0007669"/>
    <property type="project" value="InterPro"/>
</dbReference>
<dbReference type="InterPro" id="IPR051784">
    <property type="entry name" value="Nod_factor_ABC_transporter"/>
</dbReference>
<evidence type="ECO:0000313" key="9">
    <source>
        <dbReference type="Proteomes" id="UP000199632"/>
    </source>
</evidence>
<dbReference type="GO" id="GO:0140359">
    <property type="term" value="F:ABC-type transporter activity"/>
    <property type="evidence" value="ECO:0007669"/>
    <property type="project" value="InterPro"/>
</dbReference>
<dbReference type="PIRSF" id="PIRSF006648">
    <property type="entry name" value="DrrB"/>
    <property type="match status" value="1"/>
</dbReference>
<dbReference type="EMBL" id="FNQB01000003">
    <property type="protein sequence ID" value="SDZ48285.1"/>
    <property type="molecule type" value="Genomic_DNA"/>
</dbReference>
<evidence type="ECO:0000313" key="8">
    <source>
        <dbReference type="EMBL" id="SDZ48285.1"/>
    </source>
</evidence>
<evidence type="ECO:0000256" key="1">
    <source>
        <dbReference type="ARBA" id="ARBA00004141"/>
    </source>
</evidence>
<dbReference type="STRING" id="137265.SAMN05421684_5565"/>
<keyword evidence="4 6" id="KW-0472">Membrane</keyword>
<reference evidence="9" key="1">
    <citation type="submission" date="2016-10" db="EMBL/GenBank/DDBJ databases">
        <authorList>
            <person name="Varghese N."/>
            <person name="Submissions S."/>
        </authorList>
    </citation>
    <scope>NUCLEOTIDE SEQUENCE [LARGE SCALE GENOMIC DNA]</scope>
    <source>
        <strain evidence="9">DSM 44718</strain>
    </source>
</reference>
<protein>
    <submittedName>
        <fullName evidence="8">ABC-2 type transport system permease protein</fullName>
    </submittedName>
</protein>
<sequence>MIALRAGWRRGLILLRQSFSNGAELFAHVFWPLLMVGAAVALRGRDFGAFSLGALAVPGILGMNAAFGMVSLSQQLTADREDGTLLRARATPHGMPAYLIGTLLLVGGGLLADLAVFLVPAALLVPGLVTGGLGTWLTVAGLLALALVATLPLGVVLGAAFGTARAQGLLTLPILGLVAISGIFYPLAALPGWLQAVGQVFPFYWLGLGMRAALLPDAAVAVELGESWRHAETVGVLAVWAVAGLLLAPVVLRRMARRESGSLVAARRERALRRAG</sequence>
<dbReference type="InterPro" id="IPR000412">
    <property type="entry name" value="ABC_2_transport"/>
</dbReference>
<dbReference type="PANTHER" id="PTHR43229:SF2">
    <property type="entry name" value="NODULATION PROTEIN J"/>
    <property type="match status" value="1"/>
</dbReference>
<feature type="domain" description="ABC-2 type transporter transmembrane" evidence="7">
    <location>
        <begin position="8"/>
        <end position="214"/>
    </location>
</feature>
<dbReference type="RefSeq" id="WP_090799076.1">
    <property type="nucleotide sequence ID" value="NZ_BOND01000002.1"/>
</dbReference>
<organism evidence="8 9">
    <name type="scientific">Asanoa ishikariensis</name>
    <dbReference type="NCBI Taxonomy" id="137265"/>
    <lineage>
        <taxon>Bacteria</taxon>
        <taxon>Bacillati</taxon>
        <taxon>Actinomycetota</taxon>
        <taxon>Actinomycetes</taxon>
        <taxon>Micromonosporales</taxon>
        <taxon>Micromonosporaceae</taxon>
        <taxon>Asanoa</taxon>
    </lineage>
</organism>
<keyword evidence="2 6" id="KW-0812">Transmembrane</keyword>
<evidence type="ECO:0000256" key="4">
    <source>
        <dbReference type="ARBA" id="ARBA00023136"/>
    </source>
</evidence>
<feature type="transmembrane region" description="Helical" evidence="6">
    <location>
        <begin position="168"/>
        <end position="188"/>
    </location>
</feature>
<name>A0A1H3TF48_9ACTN</name>
<gene>
    <name evidence="8" type="ORF">SAMN05421684_5565</name>
</gene>
<feature type="transmembrane region" description="Helical" evidence="6">
    <location>
        <begin position="21"/>
        <end position="42"/>
    </location>
</feature>
<dbReference type="Pfam" id="PF01061">
    <property type="entry name" value="ABC2_membrane"/>
    <property type="match status" value="1"/>
</dbReference>
<evidence type="ECO:0000256" key="5">
    <source>
        <dbReference type="ARBA" id="ARBA00023251"/>
    </source>
</evidence>
<dbReference type="GO" id="GO:0046677">
    <property type="term" value="P:response to antibiotic"/>
    <property type="evidence" value="ECO:0007669"/>
    <property type="project" value="UniProtKB-KW"/>
</dbReference>
<evidence type="ECO:0000256" key="3">
    <source>
        <dbReference type="ARBA" id="ARBA00022989"/>
    </source>
</evidence>
<evidence type="ECO:0000256" key="6">
    <source>
        <dbReference type="SAM" id="Phobius"/>
    </source>
</evidence>
<dbReference type="OrthoDB" id="9786643at2"/>
<feature type="transmembrane region" description="Helical" evidence="6">
    <location>
        <begin position="234"/>
        <end position="252"/>
    </location>
</feature>